<dbReference type="PIRSF" id="PIRSF002741">
    <property type="entry name" value="MppA"/>
    <property type="match status" value="1"/>
</dbReference>
<evidence type="ECO:0000259" key="6">
    <source>
        <dbReference type="Pfam" id="PF00496"/>
    </source>
</evidence>
<dbReference type="SUPFAM" id="SSF53850">
    <property type="entry name" value="Periplasmic binding protein-like II"/>
    <property type="match status" value="1"/>
</dbReference>
<dbReference type="Pfam" id="PF00496">
    <property type="entry name" value="SBP_bac_5"/>
    <property type="match status" value="1"/>
</dbReference>
<dbReference type="GO" id="GO:0015833">
    <property type="term" value="P:peptide transport"/>
    <property type="evidence" value="ECO:0007669"/>
    <property type="project" value="TreeGrafter"/>
</dbReference>
<comment type="similarity">
    <text evidence="2">Belongs to the bacterial solute-binding protein 5 family.</text>
</comment>
<keyword evidence="8" id="KW-1185">Reference proteome</keyword>
<evidence type="ECO:0000256" key="4">
    <source>
        <dbReference type="ARBA" id="ARBA00022729"/>
    </source>
</evidence>
<dbReference type="CDD" id="cd08504">
    <property type="entry name" value="PBP2_OppA"/>
    <property type="match status" value="1"/>
</dbReference>
<name>A0A2S1LYR2_9SPIR</name>
<dbReference type="InterPro" id="IPR000914">
    <property type="entry name" value="SBP_5_dom"/>
</dbReference>
<reference evidence="7 8" key="1">
    <citation type="submission" date="2018-01" db="EMBL/GenBank/DDBJ databases">
        <title>Genome sequence of Borrelia tachyglossi.</title>
        <authorList>
            <person name="Gofton A.W."/>
        </authorList>
    </citation>
    <scope>NUCLEOTIDE SEQUENCE [LARGE SCALE GENOMIC DNA]</scope>
    <source>
        <strain evidence="7 8">Bc-F10-1268</strain>
        <plasmid evidence="7 8">pl25</plasmid>
    </source>
</reference>
<feature type="domain" description="Solute-binding protein family 5" evidence="6">
    <location>
        <begin position="72"/>
        <end position="445"/>
    </location>
</feature>
<dbReference type="Proteomes" id="UP000244655">
    <property type="component" value="Plasmid pl25"/>
</dbReference>
<dbReference type="GO" id="GO:0030288">
    <property type="term" value="C:outer membrane-bounded periplasmic space"/>
    <property type="evidence" value="ECO:0007669"/>
    <property type="project" value="UniProtKB-ARBA"/>
</dbReference>
<organism evidence="7 8">
    <name type="scientific">Candidatus Borreliella tachyglossi</name>
    <dbReference type="NCBI Taxonomy" id="1964448"/>
    <lineage>
        <taxon>Bacteria</taxon>
        <taxon>Pseudomonadati</taxon>
        <taxon>Spirochaetota</taxon>
        <taxon>Spirochaetia</taxon>
        <taxon>Spirochaetales</taxon>
        <taxon>Borreliaceae</taxon>
        <taxon>Borreliella</taxon>
    </lineage>
</organism>
<dbReference type="InterPro" id="IPR030678">
    <property type="entry name" value="Peptide/Ni-bd"/>
</dbReference>
<dbReference type="OrthoDB" id="9801912at2"/>
<evidence type="ECO:0000256" key="1">
    <source>
        <dbReference type="ARBA" id="ARBA00004196"/>
    </source>
</evidence>
<keyword evidence="3" id="KW-0813">Transport</keyword>
<protein>
    <submittedName>
        <fullName evidence="7">Peptide ABC transporter substrate-binding protein</fullName>
    </submittedName>
</protein>
<dbReference type="PROSITE" id="PS51257">
    <property type="entry name" value="PROKAR_LIPOPROTEIN"/>
    <property type="match status" value="1"/>
</dbReference>
<dbReference type="FunFam" id="3.90.76.10:FF:000001">
    <property type="entry name" value="Oligopeptide ABC transporter substrate-binding protein"/>
    <property type="match status" value="1"/>
</dbReference>
<comment type="subcellular location">
    <subcellularLocation>
        <location evidence="1">Cell envelope</location>
    </subcellularLocation>
</comment>
<accession>A0A2S1LYR2</accession>
<evidence type="ECO:0000256" key="2">
    <source>
        <dbReference type="ARBA" id="ARBA00005695"/>
    </source>
</evidence>
<keyword evidence="4 5" id="KW-0732">Signal</keyword>
<dbReference type="GO" id="GO:1904680">
    <property type="term" value="F:peptide transmembrane transporter activity"/>
    <property type="evidence" value="ECO:0007669"/>
    <property type="project" value="TreeGrafter"/>
</dbReference>
<keyword evidence="7" id="KW-0614">Plasmid</keyword>
<dbReference type="InterPro" id="IPR039424">
    <property type="entry name" value="SBP_5"/>
</dbReference>
<feature type="signal peptide" evidence="5">
    <location>
        <begin position="1"/>
        <end position="20"/>
    </location>
</feature>
<dbReference type="RefSeq" id="WP_108729782.1">
    <property type="nucleotide sequence ID" value="NZ_CP025788.1"/>
</dbReference>
<geneLocation type="plasmid" evidence="7 8">
    <name>pl25</name>
</geneLocation>
<dbReference type="EMBL" id="CP025788">
    <property type="protein sequence ID" value="AWG43385.1"/>
    <property type="molecule type" value="Genomic_DNA"/>
</dbReference>
<dbReference type="GO" id="GO:0043190">
    <property type="term" value="C:ATP-binding cassette (ABC) transporter complex"/>
    <property type="evidence" value="ECO:0007669"/>
    <property type="project" value="InterPro"/>
</dbReference>
<evidence type="ECO:0000256" key="3">
    <source>
        <dbReference type="ARBA" id="ARBA00022448"/>
    </source>
</evidence>
<evidence type="ECO:0000313" key="8">
    <source>
        <dbReference type="Proteomes" id="UP000244655"/>
    </source>
</evidence>
<dbReference type="Gene3D" id="3.40.190.10">
    <property type="entry name" value="Periplasmic binding protein-like II"/>
    <property type="match status" value="1"/>
</dbReference>
<dbReference type="PANTHER" id="PTHR30290">
    <property type="entry name" value="PERIPLASMIC BINDING COMPONENT OF ABC TRANSPORTER"/>
    <property type="match status" value="1"/>
</dbReference>
<proteinExistence type="inferred from homology"/>
<feature type="chain" id="PRO_5015416868" evidence="5">
    <location>
        <begin position="21"/>
        <end position="528"/>
    </location>
</feature>
<dbReference type="Gene3D" id="3.90.76.10">
    <property type="entry name" value="Dipeptide-binding Protein, Domain 1"/>
    <property type="match status" value="1"/>
</dbReference>
<dbReference type="Gene3D" id="3.10.105.10">
    <property type="entry name" value="Dipeptide-binding Protein, Domain 3"/>
    <property type="match status" value="1"/>
</dbReference>
<gene>
    <name evidence="7" type="ORF">CR532_05170</name>
</gene>
<sequence>MRSRAIVVLIAIFIATLSCSEDNKEPVVFKVALGAEPVSLDAHLCDDYVGVQIVSELFEGILKGEPRTGGYRSGLAKSWDVSLDETVYTFHLREGLVWSDGVPITAEGIRKSYIRVLDKDLGASNVDMIKSSIKNAEEYFNGLVGEVDLGIKAIDNMTLEITLVHPKPYFLDMLVHQVFVPVPVHAVERYGNKWTEPENIVVSGPFKLKDKIFNEAVVLEKNPMYYNSEKIVLDKLVFVTVRDAMDIYDMYQNDEIDAILNSVAIPSQLIRDIKLRDDYYSSDIHSVYFYSLNTKVKPLDDVRVRQALSLAINRRTLVYNVLENGAKPTRRIASNYKNYTYGRKLFLYSPKKAKKLLAEAGYPNGRRFPNIKIKYNKSEIHQTVAEFVQNSWKKALNIDIDLEIEEGINYIKDLKNGNYNISKNVSLVGYADPRYFLNMFTTNNSQLSSYGYSNSKYDELVKQSDLEKDIVKRQAILRRAEAIIVEDDFPVIPIYTYVGNYLFKNSKWAGWFPNGSERFSLAEIIPVE</sequence>
<dbReference type="PANTHER" id="PTHR30290:SF10">
    <property type="entry name" value="PERIPLASMIC OLIGOPEPTIDE-BINDING PROTEIN-RELATED"/>
    <property type="match status" value="1"/>
</dbReference>
<evidence type="ECO:0000313" key="7">
    <source>
        <dbReference type="EMBL" id="AWG43385.1"/>
    </source>
</evidence>
<dbReference type="AlphaFoldDB" id="A0A2S1LYR2"/>
<evidence type="ECO:0000256" key="5">
    <source>
        <dbReference type="SAM" id="SignalP"/>
    </source>
</evidence>